<dbReference type="OrthoDB" id="2139957at2759"/>
<evidence type="ECO:0000313" key="12">
    <source>
        <dbReference type="EMBL" id="KAG0501795.1"/>
    </source>
</evidence>
<reference evidence="12 13" key="1">
    <citation type="journal article" date="2020" name="Nat. Food">
        <title>A phased Vanilla planifolia genome enables genetic improvement of flavour and production.</title>
        <authorList>
            <person name="Hasing T."/>
            <person name="Tang H."/>
            <person name="Brym M."/>
            <person name="Khazi F."/>
            <person name="Huang T."/>
            <person name="Chambers A.H."/>
        </authorList>
    </citation>
    <scope>NUCLEOTIDE SEQUENCE [LARGE SCALE GENOMIC DNA]</scope>
    <source>
        <tissue evidence="12">Leaf</tissue>
    </source>
</reference>
<feature type="domain" description="UCH catalytic" evidence="11">
    <location>
        <begin position="363"/>
        <end position="484"/>
    </location>
</feature>
<dbReference type="InterPro" id="IPR014748">
    <property type="entry name" value="Enoyl-CoA_hydra_C"/>
</dbReference>
<evidence type="ECO:0000256" key="7">
    <source>
        <dbReference type="ARBA" id="ARBA00022807"/>
    </source>
</evidence>
<evidence type="ECO:0000256" key="4">
    <source>
        <dbReference type="ARBA" id="ARBA00022670"/>
    </source>
</evidence>
<evidence type="ECO:0000256" key="1">
    <source>
        <dbReference type="ARBA" id="ARBA00000707"/>
    </source>
</evidence>
<dbReference type="Gene3D" id="3.40.532.10">
    <property type="entry name" value="Peptidase C12, ubiquitin carboxyl-terminal hydrolase"/>
    <property type="match status" value="1"/>
</dbReference>
<dbReference type="SUPFAM" id="SSF54001">
    <property type="entry name" value="Cysteine proteinases"/>
    <property type="match status" value="1"/>
</dbReference>
<evidence type="ECO:0000259" key="11">
    <source>
        <dbReference type="PROSITE" id="PS52048"/>
    </source>
</evidence>
<sequence>MYFFPSKFLCNIFYLNTSLLVLRLVLSMHSSLTMYRMRSLFSRSTLYSNSCGSASVFVASADQVLNSGSAWKSPKPLAIAVAALCHHRLFIIRTLLLETCPKPVKMKRLSEPDSGIVDLKLERAEARNAISKEMLRGLQNAIDDIGRDSSAKVVLLSSSIPRVFCAGADLKERRLMSTLEVEQFVSSLRSTFSLLEALPVPTIAVIEGAALGGGLEMALSCDLRICGEDAAFSLPETGLAIIPGAGGTQRLPRIVGRSIAKELIYTGRRFDAKEAFSMGLVNYCVPAGEAYIKALEIARDINGKGPLAIKLAKRAIDEGMRHIDMSWAMSVEEECYKELLHTEDRLEGLAAFAEKQMSASGKRWLPLEANPDVMNQFIWGLGVPEGEVEFNDVYGMDDELLRWSRKPVLAVLSFSPTLPRLKMREKMYTSKKYKFCGIEEESTPNNPAVTVLRIPLFREKLLVDDPADENTEPRFPRFAIMNPE</sequence>
<evidence type="ECO:0000256" key="2">
    <source>
        <dbReference type="ARBA" id="ARBA00005254"/>
    </source>
</evidence>
<comment type="catalytic activity">
    <reaction evidence="1">
        <text>Thiol-dependent hydrolysis of ester, thioester, amide, peptide and isopeptide bonds formed by the C-terminal Gly of ubiquitin (a 76-residue protein attached to proteins as an intracellular targeting signal).</text>
        <dbReference type="EC" id="3.4.19.12"/>
    </reaction>
</comment>
<dbReference type="GO" id="GO:0016836">
    <property type="term" value="F:hydro-lyase activity"/>
    <property type="evidence" value="ECO:0007669"/>
    <property type="project" value="UniProtKB-ARBA"/>
</dbReference>
<evidence type="ECO:0000256" key="5">
    <source>
        <dbReference type="ARBA" id="ARBA00022786"/>
    </source>
</evidence>
<dbReference type="PANTHER" id="PTHR11941:SF171">
    <property type="entry name" value="SD19268P"/>
    <property type="match status" value="1"/>
</dbReference>
<gene>
    <name evidence="12" type="ORF">HPP92_001867</name>
</gene>
<dbReference type="CDD" id="cd06558">
    <property type="entry name" value="crotonase-like"/>
    <property type="match status" value="1"/>
</dbReference>
<comment type="similarity">
    <text evidence="2 10">Belongs to the enoyl-CoA hydratase/isomerase family.</text>
</comment>
<protein>
    <recommendedName>
        <fullName evidence="3">ubiquitinyl hydrolase 1</fullName>
        <ecNumber evidence="3">3.4.19.12</ecNumber>
    </recommendedName>
</protein>
<dbReference type="PROSITE" id="PS52048">
    <property type="entry name" value="UCH_DOMAIN"/>
    <property type="match status" value="1"/>
</dbReference>
<dbReference type="GO" id="GO:0006511">
    <property type="term" value="P:ubiquitin-dependent protein catabolic process"/>
    <property type="evidence" value="ECO:0007669"/>
    <property type="project" value="InterPro"/>
</dbReference>
<dbReference type="AlphaFoldDB" id="A0A835S7F9"/>
<dbReference type="Gene3D" id="1.10.12.10">
    <property type="entry name" value="Lyase 2-enoyl-coa Hydratase, Chain A, domain 2"/>
    <property type="match status" value="1"/>
</dbReference>
<evidence type="ECO:0000256" key="8">
    <source>
        <dbReference type="ARBA" id="ARBA00023239"/>
    </source>
</evidence>
<dbReference type="InterPro" id="IPR038765">
    <property type="entry name" value="Papain-like_cys_pep_sf"/>
</dbReference>
<dbReference type="Proteomes" id="UP000639772">
    <property type="component" value="Chromosome 1"/>
</dbReference>
<keyword evidence="6" id="KW-0378">Hydrolase</keyword>
<dbReference type="GO" id="GO:0006635">
    <property type="term" value="P:fatty acid beta-oxidation"/>
    <property type="evidence" value="ECO:0007669"/>
    <property type="project" value="TreeGrafter"/>
</dbReference>
<dbReference type="Pfam" id="PF00378">
    <property type="entry name" value="ECH_1"/>
    <property type="match status" value="1"/>
</dbReference>
<dbReference type="GO" id="GO:0005739">
    <property type="term" value="C:mitochondrion"/>
    <property type="evidence" value="ECO:0007669"/>
    <property type="project" value="TreeGrafter"/>
</dbReference>
<dbReference type="InterPro" id="IPR001578">
    <property type="entry name" value="Peptidase_C12_UCH"/>
</dbReference>
<dbReference type="Gene3D" id="3.90.226.10">
    <property type="entry name" value="2-enoyl-CoA Hydratase, Chain A, domain 1"/>
    <property type="match status" value="1"/>
</dbReference>
<dbReference type="Pfam" id="PF01088">
    <property type="entry name" value="Peptidase_C12"/>
    <property type="match status" value="1"/>
</dbReference>
<keyword evidence="5" id="KW-0833">Ubl conjugation pathway</keyword>
<evidence type="ECO:0000256" key="9">
    <source>
        <dbReference type="PROSITE-ProRule" id="PRU01393"/>
    </source>
</evidence>
<keyword evidence="4" id="KW-0645">Protease</keyword>
<dbReference type="InterPro" id="IPR001753">
    <property type="entry name" value="Enoyl-CoA_hydra/iso"/>
</dbReference>
<evidence type="ECO:0000256" key="10">
    <source>
        <dbReference type="RuleBase" id="RU003707"/>
    </source>
</evidence>
<dbReference type="FunFam" id="1.10.12.10:FF:000001">
    <property type="entry name" value="Probable enoyl-CoA hydratase, mitochondrial"/>
    <property type="match status" value="1"/>
</dbReference>
<dbReference type="EMBL" id="JADCNM010000001">
    <property type="protein sequence ID" value="KAG0501795.1"/>
    <property type="molecule type" value="Genomic_DNA"/>
</dbReference>
<proteinExistence type="inferred from homology"/>
<dbReference type="GO" id="GO:0004843">
    <property type="term" value="F:cysteine-type deubiquitinase activity"/>
    <property type="evidence" value="ECO:0007669"/>
    <property type="project" value="UniProtKB-EC"/>
</dbReference>
<dbReference type="SUPFAM" id="SSF52096">
    <property type="entry name" value="ClpP/crotonase"/>
    <property type="match status" value="1"/>
</dbReference>
<dbReference type="EC" id="3.4.19.12" evidence="3"/>
<accession>A0A835S7F9</accession>
<evidence type="ECO:0000313" key="13">
    <source>
        <dbReference type="Proteomes" id="UP000639772"/>
    </source>
</evidence>
<evidence type="ECO:0000256" key="3">
    <source>
        <dbReference type="ARBA" id="ARBA00012759"/>
    </source>
</evidence>
<dbReference type="InterPro" id="IPR018376">
    <property type="entry name" value="Enoyl-CoA_hyd/isom_CS"/>
</dbReference>
<dbReference type="PANTHER" id="PTHR11941">
    <property type="entry name" value="ENOYL-COA HYDRATASE-RELATED"/>
    <property type="match status" value="1"/>
</dbReference>
<dbReference type="FunFam" id="3.90.226.10:FF:000061">
    <property type="entry name" value="Methylglutaconyl-CoA hydratase, mitochondrial"/>
    <property type="match status" value="1"/>
</dbReference>
<comment type="similarity">
    <text evidence="9">Belongs to the peptidase C12 family.</text>
</comment>
<comment type="caution">
    <text evidence="12">The sequence shown here is derived from an EMBL/GenBank/DDBJ whole genome shotgun (WGS) entry which is preliminary data.</text>
</comment>
<keyword evidence="7" id="KW-0788">Thiol protease</keyword>
<keyword evidence="8" id="KW-0456">Lyase</keyword>
<name>A0A835S7F9_VANPL</name>
<dbReference type="InterPro" id="IPR029045">
    <property type="entry name" value="ClpP/crotonase-like_dom_sf"/>
</dbReference>
<organism evidence="12 13">
    <name type="scientific">Vanilla planifolia</name>
    <name type="common">Vanilla</name>
    <dbReference type="NCBI Taxonomy" id="51239"/>
    <lineage>
        <taxon>Eukaryota</taxon>
        <taxon>Viridiplantae</taxon>
        <taxon>Streptophyta</taxon>
        <taxon>Embryophyta</taxon>
        <taxon>Tracheophyta</taxon>
        <taxon>Spermatophyta</taxon>
        <taxon>Magnoliopsida</taxon>
        <taxon>Liliopsida</taxon>
        <taxon>Asparagales</taxon>
        <taxon>Orchidaceae</taxon>
        <taxon>Vanilloideae</taxon>
        <taxon>Vanilleae</taxon>
        <taxon>Vanilla</taxon>
    </lineage>
</organism>
<comment type="caution">
    <text evidence="9">Lacks conserved residue(s) required for the propagation of feature annotation.</text>
</comment>
<evidence type="ECO:0000256" key="6">
    <source>
        <dbReference type="ARBA" id="ARBA00022801"/>
    </source>
</evidence>
<dbReference type="InterPro" id="IPR036959">
    <property type="entry name" value="Peptidase_C12_UCH_sf"/>
</dbReference>
<dbReference type="PROSITE" id="PS00166">
    <property type="entry name" value="ENOYL_COA_HYDRATASE"/>
    <property type="match status" value="1"/>
</dbReference>